<dbReference type="GO" id="GO:0005789">
    <property type="term" value="C:endoplasmic reticulum membrane"/>
    <property type="evidence" value="ECO:0007669"/>
    <property type="project" value="InterPro"/>
</dbReference>
<comment type="similarity">
    <text evidence="2">Belongs to the VAMP-associated protein (VAP) (TC 9.B.17) family.</text>
</comment>
<dbReference type="AlphaFoldDB" id="A0A818WZG8"/>
<evidence type="ECO:0000256" key="4">
    <source>
        <dbReference type="ARBA" id="ARBA00022989"/>
    </source>
</evidence>
<evidence type="ECO:0000259" key="8">
    <source>
        <dbReference type="PROSITE" id="PS50202"/>
    </source>
</evidence>
<feature type="domain" description="MSP" evidence="8">
    <location>
        <begin position="2"/>
        <end position="122"/>
    </location>
</feature>
<dbReference type="GO" id="GO:0033149">
    <property type="term" value="F:FFAT motif binding"/>
    <property type="evidence" value="ECO:0007669"/>
    <property type="project" value="TreeGrafter"/>
</dbReference>
<evidence type="ECO:0000256" key="2">
    <source>
        <dbReference type="ARBA" id="ARBA00008932"/>
    </source>
</evidence>
<dbReference type="Gene3D" id="2.60.40.10">
    <property type="entry name" value="Immunoglobulins"/>
    <property type="match status" value="1"/>
</dbReference>
<name>A0A818WZG8_9BILA</name>
<evidence type="ECO:0000256" key="1">
    <source>
        <dbReference type="ARBA" id="ARBA00004211"/>
    </source>
</evidence>
<feature type="compositionally biased region" description="Polar residues" evidence="6">
    <location>
        <begin position="147"/>
        <end position="157"/>
    </location>
</feature>
<comment type="caution">
    <text evidence="9">The sequence shown here is derived from an EMBL/GenBank/DDBJ whole genome shotgun (WGS) entry which is preliminary data.</text>
</comment>
<dbReference type="InterPro" id="IPR013783">
    <property type="entry name" value="Ig-like_fold"/>
</dbReference>
<dbReference type="GO" id="GO:0061817">
    <property type="term" value="P:endoplasmic reticulum-plasma membrane tethering"/>
    <property type="evidence" value="ECO:0007669"/>
    <property type="project" value="TreeGrafter"/>
</dbReference>
<dbReference type="InterPro" id="IPR000535">
    <property type="entry name" value="MSP_dom"/>
</dbReference>
<feature type="transmembrane region" description="Helical" evidence="7">
    <location>
        <begin position="270"/>
        <end position="290"/>
    </location>
</feature>
<dbReference type="PROSITE" id="PS50202">
    <property type="entry name" value="MSP"/>
    <property type="match status" value="1"/>
</dbReference>
<dbReference type="InterPro" id="IPR016763">
    <property type="entry name" value="VAP"/>
</dbReference>
<feature type="region of interest" description="Disordered" evidence="6">
    <location>
        <begin position="147"/>
        <end position="248"/>
    </location>
</feature>
<evidence type="ECO:0000313" key="10">
    <source>
        <dbReference type="Proteomes" id="UP000663836"/>
    </source>
</evidence>
<dbReference type="Pfam" id="PF00635">
    <property type="entry name" value="Motile_Sperm"/>
    <property type="match status" value="1"/>
</dbReference>
<dbReference type="GO" id="GO:0005886">
    <property type="term" value="C:plasma membrane"/>
    <property type="evidence" value="ECO:0007669"/>
    <property type="project" value="TreeGrafter"/>
</dbReference>
<dbReference type="PIRSF" id="PIRSF019693">
    <property type="entry name" value="VAMP-associated"/>
    <property type="match status" value="1"/>
</dbReference>
<feature type="compositionally biased region" description="Basic and acidic residues" evidence="6">
    <location>
        <begin position="194"/>
        <end position="230"/>
    </location>
</feature>
<keyword evidence="3 7" id="KW-0812">Transmembrane</keyword>
<keyword evidence="4 7" id="KW-1133">Transmembrane helix</keyword>
<sequence length="294" mass="32910">MTLELIPNGDLVFKGPFNVVSTTALKLSNSGNDRLAYKIKTTAPKRYCVKPNSGFLDPHATTNIQVMLQPQAAGQPDDRTKHKFMVQWVGVPNNYTDDVDNFWKQDLKNLNVQDSKLKCVFADEQPAAVVPNDPHGHPELNASTLRSTESTNLTENRTQQQQQQQTPSSSSSVLNQRSTSPTSSRSTNPFQSQHQDRQQDVVDDSSKTRLKQEIDHLKKDNETLKEKLKQQESGLRQRTTAGNPVVDRLKPNQQQQNGLVLFGIALNEQLVLVAFVIALLFGFSLGYFLFSCSN</sequence>
<dbReference type="GO" id="GO:0090158">
    <property type="term" value="P:endoplasmic reticulum membrane organization"/>
    <property type="evidence" value="ECO:0007669"/>
    <property type="project" value="TreeGrafter"/>
</dbReference>
<dbReference type="Proteomes" id="UP000663836">
    <property type="component" value="Unassembled WGS sequence"/>
</dbReference>
<dbReference type="PANTHER" id="PTHR10809">
    <property type="entry name" value="VESICLE-ASSOCIATED MEMBRANE PROTEIN-ASSOCIATED PROTEIN"/>
    <property type="match status" value="1"/>
</dbReference>
<organism evidence="9 10">
    <name type="scientific">Rotaria sordida</name>
    <dbReference type="NCBI Taxonomy" id="392033"/>
    <lineage>
        <taxon>Eukaryota</taxon>
        <taxon>Metazoa</taxon>
        <taxon>Spiralia</taxon>
        <taxon>Gnathifera</taxon>
        <taxon>Rotifera</taxon>
        <taxon>Eurotatoria</taxon>
        <taxon>Bdelloidea</taxon>
        <taxon>Philodinida</taxon>
        <taxon>Philodinidae</taxon>
        <taxon>Rotaria</taxon>
    </lineage>
</organism>
<dbReference type="SUPFAM" id="SSF49354">
    <property type="entry name" value="PapD-like"/>
    <property type="match status" value="1"/>
</dbReference>
<proteinExistence type="inferred from homology"/>
<evidence type="ECO:0000256" key="6">
    <source>
        <dbReference type="SAM" id="MobiDB-lite"/>
    </source>
</evidence>
<feature type="compositionally biased region" description="Low complexity" evidence="6">
    <location>
        <begin position="158"/>
        <end position="193"/>
    </location>
</feature>
<comment type="subcellular location">
    <subcellularLocation>
        <location evidence="1">Membrane</location>
        <topology evidence="1">Single-pass type IV membrane protein</topology>
    </subcellularLocation>
</comment>
<dbReference type="EMBL" id="CAJOBD010000895">
    <property type="protein sequence ID" value="CAF3733476.1"/>
    <property type="molecule type" value="Genomic_DNA"/>
</dbReference>
<evidence type="ECO:0000313" key="9">
    <source>
        <dbReference type="EMBL" id="CAF3733476.1"/>
    </source>
</evidence>
<dbReference type="InterPro" id="IPR008962">
    <property type="entry name" value="PapD-like_sf"/>
</dbReference>
<keyword evidence="5 7" id="KW-0472">Membrane</keyword>
<protein>
    <recommendedName>
        <fullName evidence="8">MSP domain-containing protein</fullName>
    </recommendedName>
</protein>
<gene>
    <name evidence="9" type="ORF">JBS370_LOCUS11559</name>
</gene>
<reference evidence="9" key="1">
    <citation type="submission" date="2021-02" db="EMBL/GenBank/DDBJ databases">
        <authorList>
            <person name="Nowell W R."/>
        </authorList>
    </citation>
    <scope>NUCLEOTIDE SEQUENCE</scope>
</reference>
<accession>A0A818WZG8</accession>
<evidence type="ECO:0000256" key="7">
    <source>
        <dbReference type="SAM" id="Phobius"/>
    </source>
</evidence>
<dbReference type="PANTHER" id="PTHR10809:SF6">
    <property type="entry name" value="AT11025P-RELATED"/>
    <property type="match status" value="1"/>
</dbReference>
<evidence type="ECO:0000256" key="5">
    <source>
        <dbReference type="ARBA" id="ARBA00023136"/>
    </source>
</evidence>
<feature type="compositionally biased region" description="Polar residues" evidence="6">
    <location>
        <begin position="231"/>
        <end position="242"/>
    </location>
</feature>
<evidence type="ECO:0000256" key="3">
    <source>
        <dbReference type="ARBA" id="ARBA00022692"/>
    </source>
</evidence>